<comment type="subcellular location">
    <subcellularLocation>
        <location evidence="9">Cytoplasm</location>
    </subcellularLocation>
</comment>
<comment type="similarity">
    <text evidence="1 9 10">Belongs to the acetokinase family.</text>
</comment>
<keyword evidence="7 9" id="KW-0067">ATP-binding</keyword>
<accession>A0A1V3NG66</accession>
<keyword evidence="4 9" id="KW-0479">Metal-binding</keyword>
<evidence type="ECO:0000256" key="5">
    <source>
        <dbReference type="ARBA" id="ARBA00022741"/>
    </source>
</evidence>
<dbReference type="GO" id="GO:0000287">
    <property type="term" value="F:magnesium ion binding"/>
    <property type="evidence" value="ECO:0007669"/>
    <property type="project" value="UniProtKB-UniRule"/>
</dbReference>
<keyword evidence="3 9" id="KW-0808">Transferase</keyword>
<dbReference type="STRING" id="108003.B1C78_09935"/>
<feature type="binding site" evidence="9">
    <location>
        <position position="9"/>
    </location>
    <ligand>
        <name>Mg(2+)</name>
        <dbReference type="ChEBI" id="CHEBI:18420"/>
    </ligand>
</feature>
<keyword evidence="2 9" id="KW-0963">Cytoplasm</keyword>
<evidence type="ECO:0000313" key="12">
    <source>
        <dbReference type="Proteomes" id="UP000189462"/>
    </source>
</evidence>
<dbReference type="EMBL" id="MVBK01000057">
    <property type="protein sequence ID" value="OOG23842.1"/>
    <property type="molecule type" value="Genomic_DNA"/>
</dbReference>
<dbReference type="UniPathway" id="UPA00340">
    <property type="reaction ID" value="UER00458"/>
</dbReference>
<dbReference type="RefSeq" id="WP_077278996.1">
    <property type="nucleotide sequence ID" value="NZ_MVBK01000057.1"/>
</dbReference>
<dbReference type="SUPFAM" id="SSF53067">
    <property type="entry name" value="Actin-like ATPase domain"/>
    <property type="match status" value="2"/>
</dbReference>
<comment type="function">
    <text evidence="9">Catalyzes the formation of acetyl phosphate from acetate and ATP. Can also catalyze the reverse reaction.</text>
</comment>
<dbReference type="NCBIfam" id="TIGR00016">
    <property type="entry name" value="ackA"/>
    <property type="match status" value="1"/>
</dbReference>
<organism evidence="11 12">
    <name type="scientific">Thioalkalivibrio denitrificans</name>
    <dbReference type="NCBI Taxonomy" id="108003"/>
    <lineage>
        <taxon>Bacteria</taxon>
        <taxon>Pseudomonadati</taxon>
        <taxon>Pseudomonadota</taxon>
        <taxon>Gammaproteobacteria</taxon>
        <taxon>Chromatiales</taxon>
        <taxon>Ectothiorhodospiraceae</taxon>
        <taxon>Thioalkalivibrio</taxon>
    </lineage>
</organism>
<comment type="cofactor">
    <cofactor evidence="9">
        <name>Mg(2+)</name>
        <dbReference type="ChEBI" id="CHEBI:18420"/>
    </cofactor>
    <cofactor evidence="9">
        <name>Mn(2+)</name>
        <dbReference type="ChEBI" id="CHEBI:29035"/>
    </cofactor>
    <text evidence="9">Mg(2+). Can also accept Mn(2+).</text>
</comment>
<evidence type="ECO:0000313" key="11">
    <source>
        <dbReference type="EMBL" id="OOG23842.1"/>
    </source>
</evidence>
<feature type="binding site" evidence="9">
    <location>
        <position position="92"/>
    </location>
    <ligand>
        <name>substrate</name>
    </ligand>
</feature>
<keyword evidence="12" id="KW-1185">Reference proteome</keyword>
<dbReference type="InterPro" id="IPR004372">
    <property type="entry name" value="Ac/propionate_kinase"/>
</dbReference>
<feature type="binding site" evidence="9">
    <location>
        <begin position="207"/>
        <end position="211"/>
    </location>
    <ligand>
        <name>ATP</name>
        <dbReference type="ChEBI" id="CHEBI:30616"/>
    </ligand>
</feature>
<dbReference type="EC" id="2.7.2.1" evidence="9"/>
<feature type="site" description="Transition state stabilizer" evidence="9">
    <location>
        <position position="180"/>
    </location>
</feature>
<dbReference type="GO" id="GO:0005524">
    <property type="term" value="F:ATP binding"/>
    <property type="evidence" value="ECO:0007669"/>
    <property type="project" value="UniProtKB-KW"/>
</dbReference>
<dbReference type="InterPro" id="IPR000890">
    <property type="entry name" value="Aliphatic_acid_kin_short-chain"/>
</dbReference>
<dbReference type="GO" id="GO:0006083">
    <property type="term" value="P:acetate metabolic process"/>
    <property type="evidence" value="ECO:0007669"/>
    <property type="project" value="TreeGrafter"/>
</dbReference>
<gene>
    <name evidence="9" type="primary">ackA</name>
    <name evidence="11" type="ORF">B1C78_09935</name>
</gene>
<dbReference type="PANTHER" id="PTHR21060">
    <property type="entry name" value="ACETATE KINASE"/>
    <property type="match status" value="1"/>
</dbReference>
<dbReference type="GO" id="GO:0006085">
    <property type="term" value="P:acetyl-CoA biosynthetic process"/>
    <property type="evidence" value="ECO:0007669"/>
    <property type="project" value="UniProtKB-UniRule"/>
</dbReference>
<evidence type="ECO:0000256" key="10">
    <source>
        <dbReference type="RuleBase" id="RU003835"/>
    </source>
</evidence>
<dbReference type="PROSITE" id="PS01076">
    <property type="entry name" value="ACETATE_KINASE_2"/>
    <property type="match status" value="1"/>
</dbReference>
<dbReference type="Pfam" id="PF00871">
    <property type="entry name" value="Acetate_kinase"/>
    <property type="match status" value="1"/>
</dbReference>
<feature type="binding site" evidence="9">
    <location>
        <begin position="282"/>
        <end position="284"/>
    </location>
    <ligand>
        <name>ATP</name>
        <dbReference type="ChEBI" id="CHEBI:30616"/>
    </ligand>
</feature>
<dbReference type="PROSITE" id="PS01075">
    <property type="entry name" value="ACETATE_KINASE_1"/>
    <property type="match status" value="1"/>
</dbReference>
<dbReference type="InterPro" id="IPR023865">
    <property type="entry name" value="Aliphatic_acid_kinase_CS"/>
</dbReference>
<dbReference type="HAMAP" id="MF_00020">
    <property type="entry name" value="Acetate_kinase"/>
    <property type="match status" value="1"/>
</dbReference>
<comment type="catalytic activity">
    <reaction evidence="9">
        <text>acetate + ATP = acetyl phosphate + ADP</text>
        <dbReference type="Rhea" id="RHEA:11352"/>
        <dbReference type="ChEBI" id="CHEBI:22191"/>
        <dbReference type="ChEBI" id="CHEBI:30089"/>
        <dbReference type="ChEBI" id="CHEBI:30616"/>
        <dbReference type="ChEBI" id="CHEBI:456216"/>
        <dbReference type="EC" id="2.7.2.1"/>
    </reaction>
</comment>
<dbReference type="PANTHER" id="PTHR21060:SF21">
    <property type="entry name" value="ACETATE KINASE"/>
    <property type="match status" value="1"/>
</dbReference>
<dbReference type="AlphaFoldDB" id="A0A1V3NG66"/>
<proteinExistence type="inferred from homology"/>
<keyword evidence="8 9" id="KW-0460">Magnesium</keyword>
<feature type="binding site" evidence="9">
    <location>
        <begin position="327"/>
        <end position="331"/>
    </location>
    <ligand>
        <name>ATP</name>
        <dbReference type="ChEBI" id="CHEBI:30616"/>
    </ligand>
</feature>
<dbReference type="PIRSF" id="PIRSF000722">
    <property type="entry name" value="Acetate_prop_kin"/>
    <property type="match status" value="1"/>
</dbReference>
<dbReference type="OrthoDB" id="9802453at2"/>
<dbReference type="Proteomes" id="UP000189462">
    <property type="component" value="Unassembled WGS sequence"/>
</dbReference>
<keyword evidence="6 9" id="KW-0418">Kinase</keyword>
<evidence type="ECO:0000256" key="8">
    <source>
        <dbReference type="ARBA" id="ARBA00022842"/>
    </source>
</evidence>
<comment type="caution">
    <text evidence="11">The sequence shown here is derived from an EMBL/GenBank/DDBJ whole genome shotgun (WGS) entry which is preliminary data.</text>
</comment>
<name>A0A1V3NG66_9GAMM</name>
<keyword evidence="5 9" id="KW-0547">Nucleotide-binding</keyword>
<evidence type="ECO:0000256" key="7">
    <source>
        <dbReference type="ARBA" id="ARBA00022840"/>
    </source>
</evidence>
<feature type="binding site" evidence="9">
    <location>
        <position position="16"/>
    </location>
    <ligand>
        <name>ATP</name>
        <dbReference type="ChEBI" id="CHEBI:30616"/>
    </ligand>
</feature>
<evidence type="ECO:0000256" key="6">
    <source>
        <dbReference type="ARBA" id="ARBA00022777"/>
    </source>
</evidence>
<feature type="active site" description="Proton donor/acceptor" evidence="9">
    <location>
        <position position="149"/>
    </location>
</feature>
<dbReference type="InterPro" id="IPR043129">
    <property type="entry name" value="ATPase_NBD"/>
</dbReference>
<evidence type="ECO:0000256" key="2">
    <source>
        <dbReference type="ARBA" id="ARBA00022490"/>
    </source>
</evidence>
<comment type="pathway">
    <text evidence="9">Metabolic intermediate biosynthesis; acetyl-CoA biosynthesis; acetyl-CoA from acetate: step 1/2.</text>
</comment>
<sequence length="393" mass="42730">MTQGLLVINAGSSSIKFALYAVQAQSLVPHYRGQADGLGGRKARLRFTDADGNRLLDHDLRESADHDEALDRALQWLEQHLGGLRLLAAGHRLVHGGPHFDSPVRLDADTLAQLESFSQLAPLHQPHNLKAIHAVARLRPDLAQVACFDTAVHRSQPREAQRFALPREYEEKGILRYGFHGLSYEYIASVLPDHDERATHGRTVVAHLGNGASMCALLAGRSIATTMGFTALDGLPMGQRCGSIDPGVLLYLLQSEGMSASELEDLLYRRSGLLGLSGISSDMRELLESNDPAAAEAVSYYVYRAVREVGSLAAAMGGLDALVFTAGVGENAAPVRSAICRHLQWLGLSLDEEANTRGDMRISTEASRMSAWVIPTDEELMIARHTLDCLQNP</sequence>
<dbReference type="Gene3D" id="3.30.420.40">
    <property type="match status" value="2"/>
</dbReference>
<comment type="subunit">
    <text evidence="9">Homodimer.</text>
</comment>
<dbReference type="GO" id="GO:0008776">
    <property type="term" value="F:acetate kinase activity"/>
    <property type="evidence" value="ECO:0007669"/>
    <property type="project" value="UniProtKB-UniRule"/>
</dbReference>
<reference evidence="11 12" key="1">
    <citation type="submission" date="2017-02" db="EMBL/GenBank/DDBJ databases">
        <title>Genomic diversity within the haloalkaliphilic genus Thioalkalivibrio.</title>
        <authorList>
            <person name="Ahn A.-C."/>
            <person name="Meier-Kolthoff J."/>
            <person name="Overmars L."/>
            <person name="Richter M."/>
            <person name="Woyke T."/>
            <person name="Sorokin D.Y."/>
            <person name="Muyzer G."/>
        </authorList>
    </citation>
    <scope>NUCLEOTIDE SEQUENCE [LARGE SCALE GENOMIC DNA]</scope>
    <source>
        <strain evidence="11 12">ALJD</strain>
    </source>
</reference>
<feature type="binding site" evidence="9">
    <location>
        <position position="378"/>
    </location>
    <ligand>
        <name>Mg(2+)</name>
        <dbReference type="ChEBI" id="CHEBI:18420"/>
    </ligand>
</feature>
<evidence type="ECO:0000256" key="3">
    <source>
        <dbReference type="ARBA" id="ARBA00022679"/>
    </source>
</evidence>
<protein>
    <recommendedName>
        <fullName evidence="9">Acetate kinase</fullName>
        <ecNumber evidence="9">2.7.2.1</ecNumber>
    </recommendedName>
    <alternativeName>
        <fullName evidence="9">Acetokinase</fullName>
    </alternativeName>
</protein>
<evidence type="ECO:0000256" key="4">
    <source>
        <dbReference type="ARBA" id="ARBA00022723"/>
    </source>
</evidence>
<dbReference type="PRINTS" id="PR00471">
    <property type="entry name" value="ACETATEKNASE"/>
</dbReference>
<dbReference type="GO" id="GO:0005829">
    <property type="term" value="C:cytosol"/>
    <property type="evidence" value="ECO:0007669"/>
    <property type="project" value="TreeGrafter"/>
</dbReference>
<feature type="site" description="Transition state stabilizer" evidence="9">
    <location>
        <position position="240"/>
    </location>
</feature>
<evidence type="ECO:0000256" key="1">
    <source>
        <dbReference type="ARBA" id="ARBA00008748"/>
    </source>
</evidence>
<evidence type="ECO:0000256" key="9">
    <source>
        <dbReference type="HAMAP-Rule" id="MF_00020"/>
    </source>
</evidence>